<evidence type="ECO:0000256" key="1">
    <source>
        <dbReference type="SAM" id="MobiDB-lite"/>
    </source>
</evidence>
<evidence type="ECO:0000313" key="2">
    <source>
        <dbReference type="EMBL" id="XBV26509.1"/>
    </source>
</evidence>
<proteinExistence type="predicted"/>
<dbReference type="AlphaFoldDB" id="A0AAU7THR7"/>
<reference evidence="2" key="1">
    <citation type="submission" date="2024-06" db="EMBL/GenBank/DDBJ databases">
        <title>Kribbella sp. strain HUAS MG21 genome sequences.</title>
        <authorList>
            <person name="Mo P."/>
        </authorList>
    </citation>
    <scope>NUCLEOTIDE SEQUENCE</scope>
    <source>
        <strain evidence="2">HUAS MG21</strain>
    </source>
</reference>
<organism evidence="2">
    <name type="scientific">Kribbella sp. HUAS MG21</name>
    <dbReference type="NCBI Taxonomy" id="3160966"/>
    <lineage>
        <taxon>Bacteria</taxon>
        <taxon>Bacillati</taxon>
        <taxon>Actinomycetota</taxon>
        <taxon>Actinomycetes</taxon>
        <taxon>Propionibacteriales</taxon>
        <taxon>Kribbellaceae</taxon>
        <taxon>Kribbella</taxon>
    </lineage>
</organism>
<protein>
    <submittedName>
        <fullName evidence="2">Uncharacterized protein</fullName>
    </submittedName>
</protein>
<gene>
    <name evidence="2" type="ORF">ABN611_08775</name>
</gene>
<accession>A0AAU7THR7</accession>
<dbReference type="EMBL" id="CP158165">
    <property type="protein sequence ID" value="XBV26509.1"/>
    <property type="molecule type" value="Genomic_DNA"/>
</dbReference>
<sequence>MTVAKTETSKKKLSPREEYNEALADLNRYSDNNETPDAVKARRRFEKAARRVRWWHR</sequence>
<name>A0AAU7THR7_9ACTN</name>
<dbReference type="RefSeq" id="WP_350279308.1">
    <property type="nucleotide sequence ID" value="NZ_CP158165.1"/>
</dbReference>
<feature type="region of interest" description="Disordered" evidence="1">
    <location>
        <begin position="1"/>
        <end position="41"/>
    </location>
</feature>
<feature type="compositionally biased region" description="Basic and acidic residues" evidence="1">
    <location>
        <begin position="7"/>
        <end position="19"/>
    </location>
</feature>